<dbReference type="HOGENOM" id="CLU_094970_2_0_2"/>
<evidence type="ECO:0000313" key="2">
    <source>
        <dbReference type="Proteomes" id="UP000007485"/>
    </source>
</evidence>
<dbReference type="OrthoDB" id="69354at2157"/>
<proteinExistence type="predicted"/>
<accession>F0QWQ5</accession>
<name>F0QWQ5_VULM7</name>
<dbReference type="Gene3D" id="3.40.1260.10">
    <property type="entry name" value="DsrEFH-like"/>
    <property type="match status" value="1"/>
</dbReference>
<organism evidence="1 2">
    <name type="scientific">Vulcanisaeta moutnovskia (strain 768-28)</name>
    <dbReference type="NCBI Taxonomy" id="985053"/>
    <lineage>
        <taxon>Archaea</taxon>
        <taxon>Thermoproteota</taxon>
        <taxon>Thermoprotei</taxon>
        <taxon>Thermoproteales</taxon>
        <taxon>Thermoproteaceae</taxon>
        <taxon>Vulcanisaeta</taxon>
    </lineage>
</organism>
<dbReference type="InterPro" id="IPR003787">
    <property type="entry name" value="Sulphur_relay_DsrE/F-like"/>
</dbReference>
<protein>
    <submittedName>
        <fullName evidence="1">Uncharacterized protein</fullName>
    </submittedName>
</protein>
<evidence type="ECO:0000313" key="1">
    <source>
        <dbReference type="EMBL" id="ADY02272.1"/>
    </source>
</evidence>
<dbReference type="STRING" id="985053.VMUT_2075"/>
<dbReference type="AlphaFoldDB" id="F0QWQ5"/>
<dbReference type="InterPro" id="IPR027396">
    <property type="entry name" value="DsrEFH-like"/>
</dbReference>
<reference evidence="1 2" key="1">
    <citation type="journal article" date="2011" name="J. Bacteriol.">
        <title>Complete genome sequence of 'Vulcanisaeta moutnovskia' strain 768-28, a novel member of the hyperthermophilic crenarchaeal genus vulcanisaeta.</title>
        <authorList>
            <person name="Gumerov V.M."/>
            <person name="Mardanov A.V."/>
            <person name="Beletsky A.V."/>
            <person name="Prokofeva M.I."/>
            <person name="Bonch-Osmolovskaya E.A."/>
            <person name="Ravin N.V."/>
            <person name="Skryabin K.G."/>
        </authorList>
    </citation>
    <scope>NUCLEOTIDE SEQUENCE [LARGE SCALE GENOMIC DNA]</scope>
    <source>
        <strain evidence="1 2">768-28</strain>
    </source>
</reference>
<dbReference type="PANTHER" id="PTHR34655:SF2">
    <property type="entry name" value="PEROXIREDOXIN FAMILY PROTEIN"/>
    <property type="match status" value="1"/>
</dbReference>
<dbReference type="RefSeq" id="WP_013605433.1">
    <property type="nucleotide sequence ID" value="NC_015151.1"/>
</dbReference>
<gene>
    <name evidence="1" type="ordered locus">VMUT_2075</name>
</gene>
<keyword evidence="2" id="KW-1185">Reference proteome</keyword>
<dbReference type="Proteomes" id="UP000007485">
    <property type="component" value="Chromosome"/>
</dbReference>
<dbReference type="SUPFAM" id="SSF75169">
    <property type="entry name" value="DsrEFH-like"/>
    <property type="match status" value="1"/>
</dbReference>
<dbReference type="PANTHER" id="PTHR34655">
    <property type="entry name" value="CONSERVED WITHIN P. AEROPHILUM"/>
    <property type="match status" value="1"/>
</dbReference>
<dbReference type="Pfam" id="PF02635">
    <property type="entry name" value="DsrE"/>
    <property type="match status" value="1"/>
</dbReference>
<dbReference type="GeneID" id="10289727"/>
<dbReference type="eggNOG" id="arCOG02064">
    <property type="taxonomic scope" value="Archaea"/>
</dbReference>
<sequence length="144" mass="15825">MKLLILITGSTLDRLLTLGTITLGAVSMGHEVAIYATQSASFVFLKDYADKIGNYAGNSSLGMLINGVINGYNNAVINGKFFKWHEMIRQAREIGNVKVYVCTQPFELAGIKVNLGGFLDIVDELVMIGKYIELLEWCDKSVSL</sequence>
<dbReference type="EMBL" id="CP002529">
    <property type="protein sequence ID" value="ADY02272.1"/>
    <property type="molecule type" value="Genomic_DNA"/>
</dbReference>
<dbReference type="KEGG" id="vmo:VMUT_2075"/>